<dbReference type="EMBL" id="JANPWB010000016">
    <property type="protein sequence ID" value="KAJ1079963.1"/>
    <property type="molecule type" value="Genomic_DNA"/>
</dbReference>
<feature type="transmembrane region" description="Helical" evidence="1">
    <location>
        <begin position="85"/>
        <end position="104"/>
    </location>
</feature>
<keyword evidence="3" id="KW-1185">Reference proteome</keyword>
<keyword evidence="1" id="KW-1133">Transmembrane helix</keyword>
<evidence type="ECO:0000313" key="3">
    <source>
        <dbReference type="Proteomes" id="UP001066276"/>
    </source>
</evidence>
<dbReference type="AlphaFoldDB" id="A0AAV7KUY4"/>
<evidence type="ECO:0000256" key="1">
    <source>
        <dbReference type="SAM" id="Phobius"/>
    </source>
</evidence>
<name>A0AAV7KUY4_PLEWA</name>
<protein>
    <submittedName>
        <fullName evidence="2">Uncharacterized protein</fullName>
    </submittedName>
</protein>
<reference evidence="2" key="1">
    <citation type="journal article" date="2022" name="bioRxiv">
        <title>Sequencing and chromosome-scale assembly of the giantPleurodeles waltlgenome.</title>
        <authorList>
            <person name="Brown T."/>
            <person name="Elewa A."/>
            <person name="Iarovenko S."/>
            <person name="Subramanian E."/>
            <person name="Araus A.J."/>
            <person name="Petzold A."/>
            <person name="Susuki M."/>
            <person name="Suzuki K.-i.T."/>
            <person name="Hayashi T."/>
            <person name="Toyoda A."/>
            <person name="Oliveira C."/>
            <person name="Osipova E."/>
            <person name="Leigh N.D."/>
            <person name="Simon A."/>
            <person name="Yun M.H."/>
        </authorList>
    </citation>
    <scope>NUCLEOTIDE SEQUENCE</scope>
    <source>
        <strain evidence="2">20211129_DDA</strain>
        <tissue evidence="2">Liver</tissue>
    </source>
</reference>
<dbReference type="Proteomes" id="UP001066276">
    <property type="component" value="Chromosome 12"/>
</dbReference>
<keyword evidence="1" id="KW-0812">Transmembrane</keyword>
<sequence>MLCKRRAIMRLSFHDKARHLPYEGPRILFSECSRGSEDRSCRHGVGAGRVWVQAHSEGDVVLFLCRRPRTCVGRNRSFFRSACRVVFPPLIPLFLPYIIMAYYANEEEQYHELQEMPIEHQMEERLV</sequence>
<keyword evidence="1" id="KW-0472">Membrane</keyword>
<comment type="caution">
    <text evidence="2">The sequence shown here is derived from an EMBL/GenBank/DDBJ whole genome shotgun (WGS) entry which is preliminary data.</text>
</comment>
<evidence type="ECO:0000313" key="2">
    <source>
        <dbReference type="EMBL" id="KAJ1079963.1"/>
    </source>
</evidence>
<organism evidence="2 3">
    <name type="scientific">Pleurodeles waltl</name>
    <name type="common">Iberian ribbed newt</name>
    <dbReference type="NCBI Taxonomy" id="8319"/>
    <lineage>
        <taxon>Eukaryota</taxon>
        <taxon>Metazoa</taxon>
        <taxon>Chordata</taxon>
        <taxon>Craniata</taxon>
        <taxon>Vertebrata</taxon>
        <taxon>Euteleostomi</taxon>
        <taxon>Amphibia</taxon>
        <taxon>Batrachia</taxon>
        <taxon>Caudata</taxon>
        <taxon>Salamandroidea</taxon>
        <taxon>Salamandridae</taxon>
        <taxon>Pleurodelinae</taxon>
        <taxon>Pleurodeles</taxon>
    </lineage>
</organism>
<gene>
    <name evidence="2" type="ORF">NDU88_000185</name>
</gene>
<proteinExistence type="predicted"/>
<accession>A0AAV7KUY4</accession>